<sequence length="426" mass="46723">MEVVRAENVYPWEGKAQKPKEGEFIKLNPDKTIEVPDKPIIPYIEGDGIGAEITPAMIHVVNAAVEKTYGGSKRIIWVEVLAGDKAEEKAGDRLPQETLEFLKEAVVGIKGPLGTPVGKGVRSINSALRRAFDFYSAVRPVYWMGQPTPIPDPQRVDVVVFRENTDDVYAGVEFFSGTDEAKKVREFLIKEMGAKEEGFPEDVGITVKPMSEFKTKRHVRKALRYALENGRKNVAVIGKGNIMKATEGAFINWAFEVAQEPEFADKVLTDPEAQPNEGQVKLSKVITDQMLMQLVLKPDAWDVVIAQNLNGDYVSDLAAALIGGPGFVPSGNIGDGYALFESTHGTAWDIAGKGIANPLSLTLSGAMMLEYIGWREAAQKIYEAVKKTFEDKVGTPDIAAGFKKLGIEAKAVSTYEYAQEIAKRIQ</sequence>
<dbReference type="PROSITE" id="PS00470">
    <property type="entry name" value="IDH_IMDH"/>
    <property type="match status" value="1"/>
</dbReference>
<dbReference type="InterPro" id="IPR004439">
    <property type="entry name" value="Isocitrate_DH_NADP_dimer_prok"/>
</dbReference>
<dbReference type="SUPFAM" id="SSF53659">
    <property type="entry name" value="Isocitrate/Isopropylmalate dehydrogenase-like"/>
    <property type="match status" value="1"/>
</dbReference>
<dbReference type="EC" id="1.1.1.42" evidence="4"/>
<comment type="subunit">
    <text evidence="3">Homodimer.</text>
</comment>
<evidence type="ECO:0000256" key="9">
    <source>
        <dbReference type="ARBA" id="ARBA00022857"/>
    </source>
</evidence>
<dbReference type="OrthoDB" id="9806254at2"/>
<comment type="caution">
    <text evidence="19">The sequence shown here is derived from an EMBL/GenBank/DDBJ whole genome shotgun (WGS) entry which is preliminary data.</text>
</comment>
<dbReference type="SMART" id="SM01329">
    <property type="entry name" value="Iso_dh"/>
    <property type="match status" value="1"/>
</dbReference>
<feature type="modified residue" description="N6-succinyllysine" evidence="17">
    <location>
        <position position="110"/>
    </location>
</feature>
<evidence type="ECO:0000256" key="15">
    <source>
        <dbReference type="PIRSR" id="PIRSR604439-3"/>
    </source>
</evidence>
<keyword evidence="5" id="KW-0329">Glyoxylate bypass</keyword>
<gene>
    <name evidence="19" type="ORF">BCF55_0424</name>
</gene>
<comment type="catalytic activity">
    <reaction evidence="12">
        <text>D-threo-isocitrate + NADP(+) = 2-oxoglutarate + CO2 + NADPH</text>
        <dbReference type="Rhea" id="RHEA:19629"/>
        <dbReference type="ChEBI" id="CHEBI:15562"/>
        <dbReference type="ChEBI" id="CHEBI:16526"/>
        <dbReference type="ChEBI" id="CHEBI:16810"/>
        <dbReference type="ChEBI" id="CHEBI:57783"/>
        <dbReference type="ChEBI" id="CHEBI:58349"/>
        <dbReference type="EC" id="1.1.1.42"/>
    </reaction>
</comment>
<feature type="binding site" evidence="13">
    <location>
        <position position="129"/>
    </location>
    <ligand>
        <name>D-threo-isocitrate</name>
        <dbReference type="ChEBI" id="CHEBI:15562"/>
    </ligand>
</feature>
<evidence type="ECO:0000256" key="5">
    <source>
        <dbReference type="ARBA" id="ARBA00022435"/>
    </source>
</evidence>
<evidence type="ECO:0000256" key="13">
    <source>
        <dbReference type="PIRSR" id="PIRSR604439-1"/>
    </source>
</evidence>
<evidence type="ECO:0000256" key="14">
    <source>
        <dbReference type="PIRSR" id="PIRSR604439-2"/>
    </source>
</evidence>
<evidence type="ECO:0000256" key="3">
    <source>
        <dbReference type="ARBA" id="ARBA00011738"/>
    </source>
</evidence>
<evidence type="ECO:0000313" key="19">
    <source>
        <dbReference type="EMBL" id="RLJ70160.1"/>
    </source>
</evidence>
<feature type="binding site" evidence="14">
    <location>
        <position position="357"/>
    </location>
    <ligand>
        <name>NADP(+)</name>
        <dbReference type="ChEBI" id="CHEBI:58349"/>
    </ligand>
</feature>
<feature type="site" description="Critical for catalysis" evidence="16">
    <location>
        <position position="239"/>
    </location>
</feature>
<dbReference type="InterPro" id="IPR024084">
    <property type="entry name" value="IsoPropMal-DH-like_dom"/>
</dbReference>
<evidence type="ECO:0000256" key="17">
    <source>
        <dbReference type="PIRSR" id="PIRSR604439-5"/>
    </source>
</evidence>
<feature type="binding site" evidence="13">
    <location>
        <position position="125"/>
    </location>
    <ligand>
        <name>D-threo-isocitrate</name>
        <dbReference type="ChEBI" id="CHEBI:15562"/>
    </ligand>
</feature>
<feature type="binding site" evidence="13">
    <location>
        <position position="139"/>
    </location>
    <ligand>
        <name>D-threo-isocitrate</name>
        <dbReference type="ChEBI" id="CHEBI:15562"/>
    </ligand>
</feature>
<dbReference type="InterPro" id="IPR019818">
    <property type="entry name" value="IsoCit/isopropylmalate_DH_CS"/>
</dbReference>
<reference evidence="19 20" key="1">
    <citation type="submission" date="2018-10" db="EMBL/GenBank/DDBJ databases">
        <title>Genomic Encyclopedia of Archaeal and Bacterial Type Strains, Phase II (KMG-II): from individual species to whole genera.</title>
        <authorList>
            <person name="Goeker M."/>
        </authorList>
    </citation>
    <scope>NUCLEOTIDE SEQUENCE [LARGE SCALE GENOMIC DNA]</scope>
    <source>
        <strain evidence="19 20">DSM 16510</strain>
    </source>
</reference>
<dbReference type="AlphaFoldDB" id="A0A497XPT5"/>
<dbReference type="GO" id="GO:0004450">
    <property type="term" value="F:isocitrate dehydrogenase (NADP+) activity"/>
    <property type="evidence" value="ECO:0007669"/>
    <property type="project" value="UniProtKB-EC"/>
</dbReference>
<feature type="binding site" evidence="13">
    <location>
        <position position="123"/>
    </location>
    <ligand>
        <name>D-threo-isocitrate</name>
        <dbReference type="ChEBI" id="CHEBI:15562"/>
    </ligand>
</feature>
<evidence type="ECO:0000256" key="8">
    <source>
        <dbReference type="ARBA" id="ARBA00022842"/>
    </source>
</evidence>
<comment type="similarity">
    <text evidence="2">Belongs to the isocitrate and isopropylmalate dehydrogenases family.</text>
</comment>
<keyword evidence="9 14" id="KW-0521">NADP</keyword>
<keyword evidence="7" id="KW-0479">Metal-binding</keyword>
<protein>
    <recommendedName>
        <fullName evidence="4">isocitrate dehydrogenase (NADP(+))</fullName>
        <ecNumber evidence="4">1.1.1.42</ecNumber>
    </recommendedName>
</protein>
<dbReference type="EMBL" id="RCCJ01000001">
    <property type="protein sequence ID" value="RLJ70160.1"/>
    <property type="molecule type" value="Genomic_DNA"/>
</dbReference>
<evidence type="ECO:0000313" key="20">
    <source>
        <dbReference type="Proteomes" id="UP000267841"/>
    </source>
</evidence>
<evidence type="ECO:0000256" key="1">
    <source>
        <dbReference type="ARBA" id="ARBA00001936"/>
    </source>
</evidence>
<dbReference type="RefSeq" id="WP_121009323.1">
    <property type="nucleotide sequence ID" value="NZ_RCCJ01000001.1"/>
</dbReference>
<evidence type="ECO:0000256" key="16">
    <source>
        <dbReference type="PIRSR" id="PIRSR604439-4"/>
    </source>
</evidence>
<dbReference type="GO" id="GO:0006097">
    <property type="term" value="P:glyoxylate cycle"/>
    <property type="evidence" value="ECO:0007669"/>
    <property type="project" value="UniProtKB-KW"/>
</dbReference>
<feature type="binding site" evidence="15">
    <location>
        <position position="312"/>
    </location>
    <ligand>
        <name>Mg(2+)</name>
        <dbReference type="ChEBI" id="CHEBI:18420"/>
    </ligand>
</feature>
<keyword evidence="11 15" id="KW-0464">Manganese</keyword>
<organism evidence="19 20">
    <name type="scientific">Hydrogenivirga caldilitoris</name>
    <dbReference type="NCBI Taxonomy" id="246264"/>
    <lineage>
        <taxon>Bacteria</taxon>
        <taxon>Pseudomonadati</taxon>
        <taxon>Aquificota</taxon>
        <taxon>Aquificia</taxon>
        <taxon>Aquificales</taxon>
        <taxon>Aquificaceae</taxon>
        <taxon>Hydrogenivirga</taxon>
    </lineage>
</organism>
<dbReference type="Pfam" id="PF00180">
    <property type="entry name" value="Iso_dh"/>
    <property type="match status" value="1"/>
</dbReference>
<dbReference type="GO" id="GO:0051287">
    <property type="term" value="F:NAD binding"/>
    <property type="evidence" value="ECO:0007669"/>
    <property type="project" value="InterPro"/>
</dbReference>
<keyword evidence="6" id="KW-0816">Tricarboxylic acid cycle</keyword>
<feature type="binding site" evidence="13">
    <location>
        <position position="162"/>
    </location>
    <ligand>
        <name>D-threo-isocitrate</name>
        <dbReference type="ChEBI" id="CHEBI:15562"/>
    </ligand>
</feature>
<evidence type="ECO:0000256" key="10">
    <source>
        <dbReference type="ARBA" id="ARBA00023002"/>
    </source>
</evidence>
<feature type="domain" description="Isopropylmalate dehydrogenase-like" evidence="18">
    <location>
        <begin position="40"/>
        <end position="421"/>
    </location>
</feature>
<dbReference type="Gene3D" id="3.40.718.10">
    <property type="entry name" value="Isopropylmalate Dehydrogenase"/>
    <property type="match status" value="1"/>
</dbReference>
<dbReference type="PANTHER" id="PTHR43504">
    <property type="entry name" value="ISOCITRATE DEHYDROGENASE [NADP]"/>
    <property type="match status" value="1"/>
</dbReference>
<dbReference type="Proteomes" id="UP000267841">
    <property type="component" value="Unassembled WGS sequence"/>
</dbReference>
<dbReference type="PANTHER" id="PTHR43504:SF1">
    <property type="entry name" value="ISOCITRATE DEHYDROGENASE [NADP]"/>
    <property type="match status" value="1"/>
</dbReference>
<accession>A0A497XPT5</accession>
<feature type="binding site" evidence="14">
    <location>
        <position position="404"/>
    </location>
    <ligand>
        <name>NADP(+)</name>
        <dbReference type="ChEBI" id="CHEBI:58349"/>
    </ligand>
</feature>
<name>A0A497XPT5_9AQUI</name>
<proteinExistence type="inferred from homology"/>
<comment type="cofactor">
    <cofactor evidence="15">
        <name>Mg(2+)</name>
        <dbReference type="ChEBI" id="CHEBI:18420"/>
    </cofactor>
    <cofactor evidence="15">
        <name>Mn(2+)</name>
        <dbReference type="ChEBI" id="CHEBI:29035"/>
    </cofactor>
    <text evidence="15">Binds 1 Mg(2+) or Mn(2+) ion per subunit.</text>
</comment>
<evidence type="ECO:0000256" key="4">
    <source>
        <dbReference type="ARBA" id="ARBA00013013"/>
    </source>
</evidence>
<feature type="modified residue" description="Phosphoserine" evidence="17">
    <location>
        <position position="123"/>
    </location>
</feature>
<keyword evidence="10" id="KW-0560">Oxidoreductase</keyword>
<evidence type="ECO:0000256" key="6">
    <source>
        <dbReference type="ARBA" id="ARBA00022532"/>
    </source>
</evidence>
<keyword evidence="20" id="KW-1185">Reference proteome</keyword>
<evidence type="ECO:0000256" key="7">
    <source>
        <dbReference type="ARBA" id="ARBA00022723"/>
    </source>
</evidence>
<evidence type="ECO:0000256" key="11">
    <source>
        <dbReference type="ARBA" id="ARBA00023211"/>
    </source>
</evidence>
<dbReference type="GO" id="GO:0000287">
    <property type="term" value="F:magnesium ion binding"/>
    <property type="evidence" value="ECO:0007669"/>
    <property type="project" value="InterPro"/>
</dbReference>
<keyword evidence="8 15" id="KW-0460">Magnesium</keyword>
<evidence type="ECO:0000256" key="12">
    <source>
        <dbReference type="ARBA" id="ARBA00023554"/>
    </source>
</evidence>
<evidence type="ECO:0000256" key="2">
    <source>
        <dbReference type="ARBA" id="ARBA00007769"/>
    </source>
</evidence>
<dbReference type="GO" id="GO:0006099">
    <property type="term" value="P:tricarboxylic acid cycle"/>
    <property type="evidence" value="ECO:0007669"/>
    <property type="project" value="UniProtKB-KW"/>
</dbReference>
<feature type="site" description="Critical for catalysis" evidence="16">
    <location>
        <position position="169"/>
    </location>
</feature>
<comment type="cofactor">
    <cofactor evidence="1">
        <name>Mn(2+)</name>
        <dbReference type="ChEBI" id="CHEBI:29035"/>
    </cofactor>
</comment>
<evidence type="ECO:0000259" key="18">
    <source>
        <dbReference type="SMART" id="SM01329"/>
    </source>
</evidence>